<reference evidence="3" key="1">
    <citation type="submission" date="2017-02" db="UniProtKB">
        <authorList>
            <consortium name="WormBaseParasite"/>
        </authorList>
    </citation>
    <scope>IDENTIFICATION</scope>
</reference>
<protein>
    <submittedName>
        <fullName evidence="3">DUF3456 domain-containing protein</fullName>
    </submittedName>
</protein>
<sequence length="109" mass="12718">MLKDSTTFIRIEIDSKVDDVNFGVKKQNCHTFLLDEDDEFLTALLKPIADVNDNLKEEEIEKLPINLQYYEGHRCQDTLITDSIVDSLYQLQTLIRNYVSETLFGYHDT</sequence>
<dbReference type="WBParaSite" id="TCLT_0000604701-mRNA-1">
    <property type="protein sequence ID" value="TCLT_0000604701-mRNA-1"/>
    <property type="gene ID" value="TCLT_0000604701"/>
</dbReference>
<gene>
    <name evidence="1" type="ORF">TCLT_LOCUS6036</name>
</gene>
<evidence type="ECO:0000313" key="2">
    <source>
        <dbReference type="Proteomes" id="UP000276776"/>
    </source>
</evidence>
<proteinExistence type="predicted"/>
<dbReference type="AlphaFoldDB" id="A0A0N5CZV7"/>
<evidence type="ECO:0000313" key="3">
    <source>
        <dbReference type="WBParaSite" id="TCLT_0000604701-mRNA-1"/>
    </source>
</evidence>
<dbReference type="OrthoDB" id="338814at2759"/>
<keyword evidence="2" id="KW-1185">Reference proteome</keyword>
<organism evidence="3">
    <name type="scientific">Thelazia callipaeda</name>
    <name type="common">Oriental eyeworm</name>
    <name type="synonym">Parasitic nematode</name>
    <dbReference type="NCBI Taxonomy" id="103827"/>
    <lineage>
        <taxon>Eukaryota</taxon>
        <taxon>Metazoa</taxon>
        <taxon>Ecdysozoa</taxon>
        <taxon>Nematoda</taxon>
        <taxon>Chromadorea</taxon>
        <taxon>Rhabditida</taxon>
        <taxon>Spirurina</taxon>
        <taxon>Spiruromorpha</taxon>
        <taxon>Thelazioidea</taxon>
        <taxon>Thelaziidae</taxon>
        <taxon>Thelazia</taxon>
    </lineage>
</organism>
<accession>A0A0N5CZV7</accession>
<evidence type="ECO:0000313" key="1">
    <source>
        <dbReference type="EMBL" id="VDN03351.1"/>
    </source>
</evidence>
<dbReference type="STRING" id="103827.A0A0N5CZV7"/>
<reference evidence="1 2" key="2">
    <citation type="submission" date="2018-11" db="EMBL/GenBank/DDBJ databases">
        <authorList>
            <consortium name="Pathogen Informatics"/>
        </authorList>
    </citation>
    <scope>NUCLEOTIDE SEQUENCE [LARGE SCALE GENOMIC DNA]</scope>
</reference>
<name>A0A0N5CZV7_THECL</name>
<dbReference type="Proteomes" id="UP000276776">
    <property type="component" value="Unassembled WGS sequence"/>
</dbReference>
<dbReference type="EMBL" id="UYYF01004383">
    <property type="protein sequence ID" value="VDN03351.1"/>
    <property type="molecule type" value="Genomic_DNA"/>
</dbReference>